<name>A0A848D350_ANEAE</name>
<evidence type="ECO:0000313" key="2">
    <source>
        <dbReference type="Proteomes" id="UP000561326"/>
    </source>
</evidence>
<reference evidence="1 2" key="1">
    <citation type="submission" date="2020-04" db="EMBL/GenBank/DDBJ databases">
        <authorList>
            <person name="Hitch T.C.A."/>
            <person name="Wylensek D."/>
            <person name="Clavel T."/>
        </authorList>
    </citation>
    <scope>NUCLEOTIDE SEQUENCE [LARGE SCALE GENOMIC DNA]</scope>
    <source>
        <strain evidence="1 2">WB01_D5_05</strain>
    </source>
</reference>
<organism evidence="1 2">
    <name type="scientific">Aneurinibacillus aneurinilyticus</name>
    <name type="common">Bacillus aneurinolyticus</name>
    <dbReference type="NCBI Taxonomy" id="1391"/>
    <lineage>
        <taxon>Bacteria</taxon>
        <taxon>Bacillati</taxon>
        <taxon>Bacillota</taxon>
        <taxon>Bacilli</taxon>
        <taxon>Bacillales</taxon>
        <taxon>Paenibacillaceae</taxon>
        <taxon>Aneurinibacillus group</taxon>
        <taxon>Aneurinibacillus</taxon>
    </lineage>
</organism>
<proteinExistence type="predicted"/>
<dbReference type="AlphaFoldDB" id="A0A848D350"/>
<accession>A0A848D350</accession>
<dbReference type="EMBL" id="JABAGO010000071">
    <property type="protein sequence ID" value="NMF01210.1"/>
    <property type="molecule type" value="Genomic_DNA"/>
</dbReference>
<gene>
    <name evidence="1" type="ORF">HF838_23720</name>
</gene>
<protein>
    <submittedName>
        <fullName evidence="1">Uncharacterized protein</fullName>
    </submittedName>
</protein>
<comment type="caution">
    <text evidence="1">The sequence shown here is derived from an EMBL/GenBank/DDBJ whole genome shotgun (WGS) entry which is preliminary data.</text>
</comment>
<dbReference type="Proteomes" id="UP000561326">
    <property type="component" value="Unassembled WGS sequence"/>
</dbReference>
<sequence length="194" mass="22347">MQTTINPNHQYIESVCSKCLGIHWGKSAKCRIHDMHVGQIVSCQQWEDKEAEQWIDDNGQMAFTSLEPVFELLHVAQDELDGYYWMTQQMEYLREAIQSEINRSDDVAAGTAQYGIEATLPKAKGGNSDPVFRAARNNLRAWERLNRRLKRFENKVKRVDAFAEKNNLSEKEQIVLEGIMDGQKMKDIAKEGRV</sequence>
<evidence type="ECO:0000313" key="1">
    <source>
        <dbReference type="EMBL" id="NMF01210.1"/>
    </source>
</evidence>
<dbReference type="RefSeq" id="WP_168976623.1">
    <property type="nucleotide sequence ID" value="NZ_CAMJCG010000140.1"/>
</dbReference>